<comment type="caution">
    <text evidence="3">The sequence shown here is derived from an EMBL/GenBank/DDBJ whole genome shotgun (WGS) entry which is preliminary data.</text>
</comment>
<dbReference type="InterPro" id="IPR000477">
    <property type="entry name" value="RT_dom"/>
</dbReference>
<dbReference type="CDD" id="cd01650">
    <property type="entry name" value="RT_nLTR_like"/>
    <property type="match status" value="1"/>
</dbReference>
<feature type="region of interest" description="Disordered" evidence="1">
    <location>
        <begin position="218"/>
        <end position="247"/>
    </location>
</feature>
<sequence>MQSPPLKHMTKLIFPLSLYINPSICSEKRERTRVVVSSDSQAQRGHFVRCRRVRFLQSLTKTGSARDKQPYNFTRITVGGRGGGPAVSQLRLAAEDSQDRACTDHSGCLESEVLKKGKPPETSARQRRKPLGGCGLKGETYGLVRCLDTSRGLIIPGWVAQVRVSDDLRPETPCDPGFITEDVSKLHHLGVSYNYLSGTASDIQERLDDDYEQCSDGWRDSGQLGETATGAARGCPRGGEDEHPTRTDLLVQNMSNGLTTMRVTCMCGKSCKNLKGLKIHQTKMGCMRREQAEQRTEAVQSTAPGETEEEQDPESTHSVQNLQAQRAPPNNPSEHRRVLWPAAHKETEWRQFDEDVDGALEASSKGSVDQQLQTMCTFIICIGAERFGIKQPKAKTIARPNRRENKITALRRDLKSLKQRFKKASEEEKPALAELRDIFRKKLISLRRAEWHRRKGRERARKRTAFVANPFGFTKKLLGQKRSGTLMCTEDDINRHLSETYSDRLREEDLGPCRELISPPLPSSQFNTKEPTLAEVKNTVRAARTSAAPGPSGVPYKVYKHCPRLLQRLWRIIRVVWRRGRVAKQWRYAEGVWIPKEENASDISQFRTISLLSVEGKIFFKILANRMTDFLLRNSYIDTSVQKGGVPGFPGCIEHTGVVTQLIREARENRGDLSVIWLDLANAYGSIPHKLVTKALTMHHVPQKITELIQDYYSSFSMRFTSGSITSAWHHLEKGIITGCTISVSLFALAMTMLVKAAEAECRGPLSRSGTRQPPIRAFMDDLTVTTTSVPGCRWLLKGLERLTSWARMTFKPAKCRSLVLRKGRVEDKFRFYMNGLQIPSLTEKPVKSLGKLFDVTLRDTVAIQAMHAELKTWLAAVDRSGLPGKFKAWIYQHGILPRLLWPLLMYQVPITTVETLERNISQFLRRWLGLPKSLSCIALYGHTNKLQLPFSGLTEEFKVTRAREVLLYRDSLDTRVSSAGIEVRTGRKWRAQEAVQLAEARLRHGVLVGSVAVGRAGLGCHKTPRYDRAQGRDRRQMVQGEVRAEVEEERRSKTVAMPEAPSCPLCPARGSLEHILSCCPKALGEGRYRWRHDQVLKAVADTICAGIQQIKHQPPARPDIVFVRAGGEASVTAKAGDWQLKVDLGRQLKFPDHITSTTLRPDMVLTSESTKQVVLLELTVPWEDRIEEAFERKKAKYLDLVEDCRRKGWRARCEPIEVGCRGFPGQSLHRSLRLLGIRGAQERKATRNICEAAEKASRWLWIKRGDVWLSALLGHKSGSDHPRLGRPVAIHNFAVAFSHSVRPVGSFLCKRVHASVQCRKPLIQRPSISPPSCSLSIFLGVCLTPLCCHTMLLKLTHKVQKASFLPYWSFVQFASSYEERGKPSLEEVGRDEKCADSLHGQAMEDEIKI</sequence>
<evidence type="ECO:0000313" key="3">
    <source>
        <dbReference type="EMBL" id="KAI2665385.1"/>
    </source>
</evidence>
<dbReference type="EMBL" id="JACTAM010000004">
    <property type="protein sequence ID" value="KAI2665385.1"/>
    <property type="molecule type" value="Genomic_DNA"/>
</dbReference>
<gene>
    <name evidence="3" type="ORF">H4Q32_021653</name>
</gene>
<protein>
    <submittedName>
        <fullName evidence="3">Retrovirus-related Pol polyprotein from type-2 retrotransposable element R2DM</fullName>
    </submittedName>
</protein>
<feature type="region of interest" description="Disordered" evidence="1">
    <location>
        <begin position="288"/>
        <end position="335"/>
    </location>
</feature>
<dbReference type="PANTHER" id="PTHR19446">
    <property type="entry name" value="REVERSE TRANSCRIPTASES"/>
    <property type="match status" value="1"/>
</dbReference>
<feature type="domain" description="Reverse transcriptase" evidence="2">
    <location>
        <begin position="575"/>
        <end position="837"/>
    </location>
</feature>
<reference evidence="3 4" key="1">
    <citation type="submission" date="2022-01" db="EMBL/GenBank/DDBJ databases">
        <title>A high-quality chromosome-level genome assembly of rohu carp, Labeo rohita.</title>
        <authorList>
            <person name="Arick M.A. II"/>
            <person name="Hsu C.-Y."/>
            <person name="Magbanua Z."/>
            <person name="Pechanova O."/>
            <person name="Grover C."/>
            <person name="Miller E."/>
            <person name="Thrash A."/>
            <person name="Ezzel L."/>
            <person name="Alam S."/>
            <person name="Benzie J."/>
            <person name="Hamilton M."/>
            <person name="Karsi A."/>
            <person name="Lawrence M.L."/>
            <person name="Peterson D.G."/>
        </authorList>
    </citation>
    <scope>NUCLEOTIDE SEQUENCE [LARGE SCALE GENOMIC DNA]</scope>
    <source>
        <strain evidence="4">BAU-BD-2019</strain>
        <tissue evidence="3">Blood</tissue>
    </source>
</reference>
<evidence type="ECO:0000256" key="1">
    <source>
        <dbReference type="SAM" id="MobiDB-lite"/>
    </source>
</evidence>
<dbReference type="PROSITE" id="PS50878">
    <property type="entry name" value="RT_POL"/>
    <property type="match status" value="1"/>
</dbReference>
<dbReference type="Pfam" id="PF00078">
    <property type="entry name" value="RVT_1"/>
    <property type="match status" value="1"/>
</dbReference>
<evidence type="ECO:0000259" key="2">
    <source>
        <dbReference type="PROSITE" id="PS50878"/>
    </source>
</evidence>
<organism evidence="3 4">
    <name type="scientific">Labeo rohita</name>
    <name type="common">Indian major carp</name>
    <name type="synonym">Cyprinus rohita</name>
    <dbReference type="NCBI Taxonomy" id="84645"/>
    <lineage>
        <taxon>Eukaryota</taxon>
        <taxon>Metazoa</taxon>
        <taxon>Chordata</taxon>
        <taxon>Craniata</taxon>
        <taxon>Vertebrata</taxon>
        <taxon>Euteleostomi</taxon>
        <taxon>Actinopterygii</taxon>
        <taxon>Neopterygii</taxon>
        <taxon>Teleostei</taxon>
        <taxon>Ostariophysi</taxon>
        <taxon>Cypriniformes</taxon>
        <taxon>Cyprinidae</taxon>
        <taxon>Labeoninae</taxon>
        <taxon>Labeonini</taxon>
        <taxon>Labeo</taxon>
    </lineage>
</organism>
<evidence type="ECO:0000313" key="4">
    <source>
        <dbReference type="Proteomes" id="UP000830375"/>
    </source>
</evidence>
<dbReference type="Proteomes" id="UP000830375">
    <property type="component" value="Unassembled WGS sequence"/>
</dbReference>
<name>A0ABQ8MRP3_LABRO</name>
<accession>A0ABQ8MRP3</accession>
<keyword evidence="4" id="KW-1185">Reference proteome</keyword>
<proteinExistence type="predicted"/>